<evidence type="ECO:0000313" key="4">
    <source>
        <dbReference type="Proteomes" id="UP000199211"/>
    </source>
</evidence>
<accession>A0A1W6K5X7</accession>
<dbReference type="RefSeq" id="WP_007155253.1">
    <property type="nucleotide sequence ID" value="NZ_CP020931.1"/>
</dbReference>
<name>A0A1W6K5X7_9GAMM</name>
<protein>
    <submittedName>
        <fullName evidence="1">PAAR motif protein</fullName>
    </submittedName>
    <submittedName>
        <fullName evidence="2">Zn-binding Pro-Ala-Ala-Arg (PAAR) domain-containing protein, incolved in TypeVI secretion</fullName>
    </submittedName>
</protein>
<reference evidence="2 4" key="1">
    <citation type="submission" date="2016-10" db="EMBL/GenBank/DDBJ databases">
        <authorList>
            <person name="Varghese N."/>
            <person name="Submissions S."/>
        </authorList>
    </citation>
    <scope>NUCLEOTIDE SEQUENCE [LARGE SCALE GENOMIC DNA]</scope>
    <source>
        <strain evidence="2 4">DSM 26291</strain>
    </source>
</reference>
<accession>A0A1I4K2C5</accession>
<organism evidence="1 3">
    <name type="scientific">Marinobacter salarius</name>
    <dbReference type="NCBI Taxonomy" id="1420917"/>
    <lineage>
        <taxon>Bacteria</taxon>
        <taxon>Pseudomonadati</taxon>
        <taxon>Pseudomonadota</taxon>
        <taxon>Gammaproteobacteria</taxon>
        <taxon>Pseudomonadales</taxon>
        <taxon>Marinobacteraceae</taxon>
        <taxon>Marinobacter</taxon>
    </lineage>
</organism>
<dbReference type="Pfam" id="PF05488">
    <property type="entry name" value="PAAR_motif"/>
    <property type="match status" value="1"/>
</dbReference>
<dbReference type="Proteomes" id="UP000193100">
    <property type="component" value="Chromosome"/>
</dbReference>
<keyword evidence="4" id="KW-1185">Reference proteome</keyword>
<evidence type="ECO:0000313" key="1">
    <source>
        <dbReference type="EMBL" id="ARM82752.1"/>
    </source>
</evidence>
<dbReference type="Proteomes" id="UP000199211">
    <property type="component" value="Unassembled WGS sequence"/>
</dbReference>
<dbReference type="EMBL" id="FOTV01000008">
    <property type="protein sequence ID" value="SFL72859.1"/>
    <property type="molecule type" value="Genomic_DNA"/>
</dbReference>
<dbReference type="GeneID" id="77254645"/>
<dbReference type="Gene3D" id="2.60.200.60">
    <property type="match status" value="1"/>
</dbReference>
<evidence type="ECO:0000313" key="2">
    <source>
        <dbReference type="EMBL" id="SFL72859.1"/>
    </source>
</evidence>
<dbReference type="AlphaFoldDB" id="A0A1W6K5X7"/>
<dbReference type="InterPro" id="IPR008727">
    <property type="entry name" value="PAAR_motif"/>
</dbReference>
<sequence length="95" mass="9384">MGKKLVLLGDIGTDHQGFPPTPVITGSATVLIDGKPVARLGDQLAMHSKPKHPPHPRAIAAGSPTVMIEGKPAALTGDAVSCGGVVIGSSTAVGG</sequence>
<gene>
    <name evidence="1" type="ORF">MARSALSMR5_00654</name>
    <name evidence="2" type="ORF">SAMN04487868_10849</name>
</gene>
<evidence type="ECO:0000313" key="3">
    <source>
        <dbReference type="Proteomes" id="UP000193100"/>
    </source>
</evidence>
<dbReference type="NCBIfam" id="NF033420">
    <property type="entry name" value="T6SS_PAAR_dom"/>
    <property type="match status" value="1"/>
</dbReference>
<proteinExistence type="predicted"/>
<dbReference type="EMBL" id="CP020931">
    <property type="protein sequence ID" value="ARM82752.1"/>
    <property type="molecule type" value="Genomic_DNA"/>
</dbReference>
<reference evidence="1 3" key="2">
    <citation type="submission" date="2017-04" db="EMBL/GenBank/DDBJ databases">
        <title>Genome Sequence of Marinobacter salarius strain SMR5 Isolated from a culture of the Diatom Skeletonema marinoi.</title>
        <authorList>
            <person name="Topel M."/>
            <person name="Pinder M.I.M."/>
            <person name="Johansson O.N."/>
            <person name="Kourtchenko O."/>
            <person name="Godhe A."/>
            <person name="Clarke A.K."/>
        </authorList>
    </citation>
    <scope>NUCLEOTIDE SEQUENCE [LARGE SCALE GENOMIC DNA]</scope>
    <source>
        <strain evidence="1 3">SMR5</strain>
    </source>
</reference>
<dbReference type="CDD" id="cd14737">
    <property type="entry name" value="PAAR_1"/>
    <property type="match status" value="1"/>
</dbReference>